<protein>
    <submittedName>
        <fullName evidence="1">Uncharacterized protein</fullName>
    </submittedName>
</protein>
<dbReference type="AlphaFoldDB" id="A0A8S9U759"/>
<gene>
    <name evidence="1" type="ORF">GN958_ATG14709</name>
</gene>
<name>A0A8S9U759_PHYIN</name>
<sequence length="182" mass="19502">MFMAKNSMIQIVKSQMPGSLKGPVTLPHETMSKMGAMKAMLHLLKKAGITPGPFAAIQNAQMELFKTLRALVGESRTQLKIESKPAVGRYDPLDQGGGGCSLNSREGDSVVSTGLCDEGGSSSTMDDQYRESQSKLSTLFNPAMECVLSEQSAGQETHVMALPRTAEKPDVEMESVGSHHGE</sequence>
<proteinExistence type="predicted"/>
<comment type="caution">
    <text evidence="1">The sequence shown here is derived from an EMBL/GenBank/DDBJ whole genome shotgun (WGS) entry which is preliminary data.</text>
</comment>
<evidence type="ECO:0000313" key="1">
    <source>
        <dbReference type="EMBL" id="KAF4136093.1"/>
    </source>
</evidence>
<dbReference type="Proteomes" id="UP000704712">
    <property type="component" value="Unassembled WGS sequence"/>
</dbReference>
<accession>A0A8S9U759</accession>
<dbReference type="EMBL" id="JAACNO010002014">
    <property type="protein sequence ID" value="KAF4136093.1"/>
    <property type="molecule type" value="Genomic_DNA"/>
</dbReference>
<evidence type="ECO:0000313" key="2">
    <source>
        <dbReference type="Proteomes" id="UP000704712"/>
    </source>
</evidence>
<reference evidence="1" key="1">
    <citation type="submission" date="2020-03" db="EMBL/GenBank/DDBJ databases">
        <title>Hybrid Assembly of Korean Phytophthora infestans isolates.</title>
        <authorList>
            <person name="Prokchorchik M."/>
            <person name="Lee Y."/>
            <person name="Seo J."/>
            <person name="Cho J.-H."/>
            <person name="Park Y.-E."/>
            <person name="Jang D.-C."/>
            <person name="Im J.-S."/>
            <person name="Choi J.-G."/>
            <person name="Park H.-J."/>
            <person name="Lee G.-B."/>
            <person name="Lee Y.-G."/>
            <person name="Hong S.-Y."/>
            <person name="Cho K."/>
            <person name="Sohn K.H."/>
        </authorList>
    </citation>
    <scope>NUCLEOTIDE SEQUENCE</scope>
    <source>
        <strain evidence="1">KR_2_A2</strain>
    </source>
</reference>
<organism evidence="1 2">
    <name type="scientific">Phytophthora infestans</name>
    <name type="common">Potato late blight agent</name>
    <name type="synonym">Botrytis infestans</name>
    <dbReference type="NCBI Taxonomy" id="4787"/>
    <lineage>
        <taxon>Eukaryota</taxon>
        <taxon>Sar</taxon>
        <taxon>Stramenopiles</taxon>
        <taxon>Oomycota</taxon>
        <taxon>Peronosporomycetes</taxon>
        <taxon>Peronosporales</taxon>
        <taxon>Peronosporaceae</taxon>
        <taxon>Phytophthora</taxon>
    </lineage>
</organism>